<gene>
    <name evidence="2" type="ORF">LCGC14_3036540</name>
</gene>
<sequence length="268" mass="28364">GGSVAQQSGALSDIFNRAPRGEDFETFFREGIADPLLQLFNEEIIPGIGRRFSGGNFFGSERLGAEGEARGDLLSELTRSRSQLAFEDRRAGTEEIFGALDRTASPVAGILASLAAGDTSRLVELQRLARTDQRVAQLLEAIGLSTKDTVATAGQGGILGDLLGGAGAVLGGASAASEAGLFASSKEFKTDKRELGSVLDKFDGVPVERWRYKDVFNDPREHIGPYAEDFAEAFGVGDGVTISVMDSLGVMMAGVKELKARVEELEAS</sequence>
<reference evidence="2" key="1">
    <citation type="journal article" date="2015" name="Nature">
        <title>Complex archaea that bridge the gap between prokaryotes and eukaryotes.</title>
        <authorList>
            <person name="Spang A."/>
            <person name="Saw J.H."/>
            <person name="Jorgensen S.L."/>
            <person name="Zaremba-Niedzwiedzka K."/>
            <person name="Martijn J."/>
            <person name="Lind A.E."/>
            <person name="van Eijk R."/>
            <person name="Schleper C."/>
            <person name="Guy L."/>
            <person name="Ettema T.J."/>
        </authorList>
    </citation>
    <scope>NUCLEOTIDE SEQUENCE</scope>
</reference>
<evidence type="ECO:0000259" key="1">
    <source>
        <dbReference type="Pfam" id="PF13884"/>
    </source>
</evidence>
<dbReference type="AlphaFoldDB" id="A0A0F8WQK6"/>
<feature type="non-terminal residue" evidence="2">
    <location>
        <position position="1"/>
    </location>
</feature>
<dbReference type="Pfam" id="PF13884">
    <property type="entry name" value="Peptidase_S74"/>
    <property type="match status" value="1"/>
</dbReference>
<name>A0A0F8WQK6_9ZZZZ</name>
<dbReference type="InterPro" id="IPR030392">
    <property type="entry name" value="S74_ICA"/>
</dbReference>
<protein>
    <recommendedName>
        <fullName evidence="1">Peptidase S74 domain-containing protein</fullName>
    </recommendedName>
</protein>
<dbReference type="EMBL" id="LAZR01063588">
    <property type="protein sequence ID" value="KKK59222.1"/>
    <property type="molecule type" value="Genomic_DNA"/>
</dbReference>
<evidence type="ECO:0000313" key="2">
    <source>
        <dbReference type="EMBL" id="KKK59222.1"/>
    </source>
</evidence>
<feature type="domain" description="Peptidase S74" evidence="1">
    <location>
        <begin position="184"/>
        <end position="234"/>
    </location>
</feature>
<accession>A0A0F8WQK6</accession>
<proteinExistence type="predicted"/>
<comment type="caution">
    <text evidence="2">The sequence shown here is derived from an EMBL/GenBank/DDBJ whole genome shotgun (WGS) entry which is preliminary data.</text>
</comment>
<organism evidence="2">
    <name type="scientific">marine sediment metagenome</name>
    <dbReference type="NCBI Taxonomy" id="412755"/>
    <lineage>
        <taxon>unclassified sequences</taxon>
        <taxon>metagenomes</taxon>
        <taxon>ecological metagenomes</taxon>
    </lineage>
</organism>